<dbReference type="KEGG" id="fiy:BN1229_v1_2250"/>
<feature type="compositionally biased region" description="Basic and acidic residues" evidence="1">
    <location>
        <begin position="212"/>
        <end position="221"/>
    </location>
</feature>
<keyword evidence="2" id="KW-1133">Transmembrane helix</keyword>
<organism evidence="3 4">
    <name type="scientific">Candidatus Filomicrobium marinum</name>
    <dbReference type="NCBI Taxonomy" id="1608628"/>
    <lineage>
        <taxon>Bacteria</taxon>
        <taxon>Pseudomonadati</taxon>
        <taxon>Pseudomonadota</taxon>
        <taxon>Alphaproteobacteria</taxon>
        <taxon>Hyphomicrobiales</taxon>
        <taxon>Hyphomicrobiaceae</taxon>
        <taxon>Filomicrobium</taxon>
    </lineage>
</organism>
<keyword evidence="2" id="KW-0472">Membrane</keyword>
<name>A0A0D6JGH1_9HYPH</name>
<accession>A0A0D6JGH1</accession>
<sequence length="296" mass="31613">MVSWLSTGIRINILRAKERAVKPSQPSGPTESRVWYAHDLVVPEKRETKVRESAVAAAARQALESTNSMPVRTRRPRRALWLAGVGLAGATAALMMIPWSPEPNDGPATATGTSSGVDVASIKEKVPVDVGDTDKPSAPAIIAVEKDPPVAQPANQDLATAPRPATDRTPPETGSLGQPRVAGYTATNADPAETENLGGVDPSQLPVTIARPDSDAGEIRSSRAAPEIDVIEMEDEKGETSNKNDSSSRSAGRQRKVQPRANKQAAEYYETGDCAMPSWAWRVFGFSEPVKRKPSC</sequence>
<evidence type="ECO:0000313" key="4">
    <source>
        <dbReference type="Proteomes" id="UP000033187"/>
    </source>
</evidence>
<feature type="compositionally biased region" description="Polar residues" evidence="1">
    <location>
        <begin position="241"/>
        <end position="251"/>
    </location>
</feature>
<protein>
    <submittedName>
        <fullName evidence="3">Uncharacterized protein</fullName>
    </submittedName>
</protein>
<dbReference type="EMBL" id="LN829119">
    <property type="protein sequence ID" value="CPR19632.1"/>
    <property type="molecule type" value="Genomic_DNA"/>
</dbReference>
<evidence type="ECO:0000313" key="3">
    <source>
        <dbReference type="EMBL" id="CPR19632.1"/>
    </source>
</evidence>
<feature type="transmembrane region" description="Helical" evidence="2">
    <location>
        <begin position="79"/>
        <end position="99"/>
    </location>
</feature>
<feature type="region of interest" description="Disordered" evidence="1">
    <location>
        <begin position="145"/>
        <end position="264"/>
    </location>
</feature>
<dbReference type="AlphaFoldDB" id="A0A0D6JGH1"/>
<keyword evidence="2" id="KW-0812">Transmembrane</keyword>
<dbReference type="KEGG" id="fil:BN1229_v1_2251"/>
<evidence type="ECO:0000256" key="2">
    <source>
        <dbReference type="SAM" id="Phobius"/>
    </source>
</evidence>
<gene>
    <name evidence="3" type="ORF">YBN1229_v1_2250</name>
</gene>
<evidence type="ECO:0000256" key="1">
    <source>
        <dbReference type="SAM" id="MobiDB-lite"/>
    </source>
</evidence>
<keyword evidence="4" id="KW-1185">Reference proteome</keyword>
<dbReference type="Proteomes" id="UP000033187">
    <property type="component" value="Chromosome 1"/>
</dbReference>
<reference evidence="4" key="1">
    <citation type="submission" date="2015-02" db="EMBL/GenBank/DDBJ databases">
        <authorList>
            <person name="Chooi Y.-H."/>
        </authorList>
    </citation>
    <scope>NUCLEOTIDE SEQUENCE [LARGE SCALE GENOMIC DNA]</scope>
    <source>
        <strain evidence="4">strain Y</strain>
    </source>
</reference>
<proteinExistence type="predicted"/>